<dbReference type="Proteomes" id="UP000054826">
    <property type="component" value="Unassembled WGS sequence"/>
</dbReference>
<proteinExistence type="predicted"/>
<keyword evidence="5" id="KW-1185">Reference proteome</keyword>
<organism evidence="2 5">
    <name type="scientific">Trichinella pseudospiralis</name>
    <name type="common">Parasitic roundworm</name>
    <dbReference type="NCBI Taxonomy" id="6337"/>
    <lineage>
        <taxon>Eukaryota</taxon>
        <taxon>Metazoa</taxon>
        <taxon>Ecdysozoa</taxon>
        <taxon>Nematoda</taxon>
        <taxon>Enoplea</taxon>
        <taxon>Dorylaimia</taxon>
        <taxon>Trichinellida</taxon>
        <taxon>Trichinellidae</taxon>
        <taxon>Trichinella</taxon>
    </lineage>
</organism>
<dbReference type="EMBL" id="JYDS01000043">
    <property type="protein sequence ID" value="KRZ29620.1"/>
    <property type="molecule type" value="Genomic_DNA"/>
</dbReference>
<sequence length="104" mass="12286">MEGGSRMWYPESCIQKLLYMYYDILMENNSEFRSIYPNCNCTACLQLNLSITLCICMEKPMEKCRGEVDPFQIAGHIIHVTKRQLFFCSFPYHDRIQQKATFLP</sequence>
<evidence type="ECO:0000313" key="1">
    <source>
        <dbReference type="EMBL" id="KRY69784.1"/>
    </source>
</evidence>
<dbReference type="AlphaFoldDB" id="A0A0V1J3P5"/>
<evidence type="ECO:0000313" key="2">
    <source>
        <dbReference type="EMBL" id="KRZ29620.1"/>
    </source>
</evidence>
<evidence type="ECO:0000313" key="3">
    <source>
        <dbReference type="EMBL" id="KRZ36795.1"/>
    </source>
</evidence>
<dbReference type="EMBL" id="JYDR01000084">
    <property type="protein sequence ID" value="KRY69784.1"/>
    <property type="molecule type" value="Genomic_DNA"/>
</dbReference>
<evidence type="ECO:0000313" key="5">
    <source>
        <dbReference type="Proteomes" id="UP000054805"/>
    </source>
</evidence>
<accession>A0A0V1J3P5</accession>
<dbReference type="EMBL" id="JYDV01000067">
    <property type="protein sequence ID" value="KRZ36795.1"/>
    <property type="molecule type" value="Genomic_DNA"/>
</dbReference>
<comment type="caution">
    <text evidence="2">The sequence shown here is derived from an EMBL/GenBank/DDBJ whole genome shotgun (WGS) entry which is preliminary data.</text>
</comment>
<dbReference type="Proteomes" id="UP000054805">
    <property type="component" value="Unassembled WGS sequence"/>
</dbReference>
<dbReference type="Proteomes" id="UP000054632">
    <property type="component" value="Unassembled WGS sequence"/>
</dbReference>
<name>A0A0V1J3P5_TRIPS</name>
<evidence type="ECO:0000313" key="4">
    <source>
        <dbReference type="Proteomes" id="UP000054632"/>
    </source>
</evidence>
<gene>
    <name evidence="1" type="ORF">T4A_13437</name>
    <name evidence="2" type="ORF">T4B_11023</name>
    <name evidence="3" type="ORF">T4C_7955</name>
</gene>
<reference evidence="4 5" key="1">
    <citation type="submission" date="2015-01" db="EMBL/GenBank/DDBJ databases">
        <title>Evolution of Trichinella species and genotypes.</title>
        <authorList>
            <person name="Korhonen P.K."/>
            <person name="Edoardo P."/>
            <person name="Giuseppe L.R."/>
            <person name="Gasser R.B."/>
        </authorList>
    </citation>
    <scope>NUCLEOTIDE SEQUENCE [LARGE SCALE GENOMIC DNA]</scope>
    <source>
        <strain evidence="1">ISS13</strain>
        <strain evidence="3">ISS176</strain>
        <strain evidence="2">ISS588</strain>
    </source>
</reference>
<protein>
    <submittedName>
        <fullName evidence="2">Uncharacterized protein</fullName>
    </submittedName>
</protein>